<sequence>CFLCQGAHHVKDCLRWQNLNAIVTENEGGAKEGSNLQVSRMVLLNSLRVIPPEDPLGEDTIVQP</sequence>
<dbReference type="Gramene" id="VVA37924">
    <property type="protein sequence ID" value="VVA37924"/>
    <property type="gene ID" value="Prudul26B025343"/>
</dbReference>
<dbReference type="AlphaFoldDB" id="A0A5E4GDP5"/>
<reference evidence="2" key="1">
    <citation type="journal article" date="2020" name="Plant J.">
        <title>Transposons played a major role in the diversification between the closely related almond and peach genomes: results from the almond genome sequence.</title>
        <authorList>
            <person name="Alioto T."/>
            <person name="Alexiou K.G."/>
            <person name="Bardil A."/>
            <person name="Barteri F."/>
            <person name="Castanera R."/>
            <person name="Cruz F."/>
            <person name="Dhingra A."/>
            <person name="Duval H."/>
            <person name="Fernandez I Marti A."/>
            <person name="Frias L."/>
            <person name="Galan B."/>
            <person name="Garcia J.L."/>
            <person name="Howad W."/>
            <person name="Gomez-Garrido J."/>
            <person name="Gut M."/>
            <person name="Julca I."/>
            <person name="Morata J."/>
            <person name="Puigdomenech P."/>
            <person name="Ribeca P."/>
            <person name="Rubio Cabetas M.J."/>
            <person name="Vlasova A."/>
            <person name="Wirthensohn M."/>
            <person name="Garcia-Mas J."/>
            <person name="Gabaldon T."/>
            <person name="Casacuberta J.M."/>
            <person name="Arus P."/>
        </authorList>
    </citation>
    <scope>NUCLEOTIDE SEQUENCE [LARGE SCALE GENOMIC DNA]</scope>
    <source>
        <strain evidence="2">cv. Texas</strain>
    </source>
</reference>
<proteinExistence type="predicted"/>
<dbReference type="EMBL" id="CABIKO010000588">
    <property type="protein sequence ID" value="VVA37924.1"/>
    <property type="molecule type" value="Genomic_DNA"/>
</dbReference>
<evidence type="ECO:0000313" key="1">
    <source>
        <dbReference type="EMBL" id="VVA37924.1"/>
    </source>
</evidence>
<protein>
    <submittedName>
        <fullName evidence="1">PREDICTED: gag-asp_proteas domain-containing</fullName>
    </submittedName>
</protein>
<dbReference type="InParanoid" id="A0A5E4GDP5"/>
<feature type="non-terminal residue" evidence="1">
    <location>
        <position position="1"/>
    </location>
</feature>
<feature type="non-terminal residue" evidence="1">
    <location>
        <position position="64"/>
    </location>
</feature>
<accession>A0A5E4GDP5</accession>
<gene>
    <name evidence="1" type="ORF">ALMOND_2B025343</name>
</gene>
<dbReference type="Proteomes" id="UP000327085">
    <property type="component" value="Chromosome 1"/>
</dbReference>
<evidence type="ECO:0000313" key="2">
    <source>
        <dbReference type="Proteomes" id="UP000327085"/>
    </source>
</evidence>
<organism evidence="1 2">
    <name type="scientific">Prunus dulcis</name>
    <name type="common">Almond</name>
    <name type="synonym">Amygdalus dulcis</name>
    <dbReference type="NCBI Taxonomy" id="3755"/>
    <lineage>
        <taxon>Eukaryota</taxon>
        <taxon>Viridiplantae</taxon>
        <taxon>Streptophyta</taxon>
        <taxon>Embryophyta</taxon>
        <taxon>Tracheophyta</taxon>
        <taxon>Spermatophyta</taxon>
        <taxon>Magnoliopsida</taxon>
        <taxon>eudicotyledons</taxon>
        <taxon>Gunneridae</taxon>
        <taxon>Pentapetalae</taxon>
        <taxon>rosids</taxon>
        <taxon>fabids</taxon>
        <taxon>Rosales</taxon>
        <taxon>Rosaceae</taxon>
        <taxon>Amygdaloideae</taxon>
        <taxon>Amygdaleae</taxon>
        <taxon>Prunus</taxon>
    </lineage>
</organism>
<name>A0A5E4GDP5_PRUDU</name>